<dbReference type="EMBL" id="CP097510">
    <property type="protein sequence ID" value="URE27949.1"/>
    <property type="molecule type" value="Genomic_DNA"/>
</dbReference>
<accession>A0A9E7KUJ4</accession>
<sequence>MVPAYRSTSGTLFSNSVPVPTVLDKTRASHSPQRAGLRGDDSQGCICLAGICKKGIKLVSLGTTEFNTASGLLKEKPWRKQICGRASHLMKQVLQPSACPQIRSMQLVNSLIVVISKRSQQLILQHALKHWSPALFRPAAHPPPSTLHHRRVDSSRTVASFIITTLTFTVSSLPSTYRHWLIGHMTIKRRLRA</sequence>
<dbReference type="Proteomes" id="UP001055439">
    <property type="component" value="Chromosome 8"/>
</dbReference>
<evidence type="ECO:0000313" key="2">
    <source>
        <dbReference type="Proteomes" id="UP001055439"/>
    </source>
</evidence>
<proteinExistence type="predicted"/>
<keyword evidence="2" id="KW-1185">Reference proteome</keyword>
<gene>
    <name evidence="1" type="ORF">MUK42_14483</name>
</gene>
<reference evidence="1" key="1">
    <citation type="submission" date="2022-05" db="EMBL/GenBank/DDBJ databases">
        <title>The Musa troglodytarum L. genome provides insights into the mechanism of non-climacteric behaviour and enrichment of carotenoids.</title>
        <authorList>
            <person name="Wang J."/>
        </authorList>
    </citation>
    <scope>NUCLEOTIDE SEQUENCE</scope>
    <source>
        <tissue evidence="1">Leaf</tissue>
    </source>
</reference>
<organism evidence="1 2">
    <name type="scientific">Musa troglodytarum</name>
    <name type="common">fe'i banana</name>
    <dbReference type="NCBI Taxonomy" id="320322"/>
    <lineage>
        <taxon>Eukaryota</taxon>
        <taxon>Viridiplantae</taxon>
        <taxon>Streptophyta</taxon>
        <taxon>Embryophyta</taxon>
        <taxon>Tracheophyta</taxon>
        <taxon>Spermatophyta</taxon>
        <taxon>Magnoliopsida</taxon>
        <taxon>Liliopsida</taxon>
        <taxon>Zingiberales</taxon>
        <taxon>Musaceae</taxon>
        <taxon>Musa</taxon>
    </lineage>
</organism>
<evidence type="ECO:0000313" key="1">
    <source>
        <dbReference type="EMBL" id="URE27949.1"/>
    </source>
</evidence>
<protein>
    <submittedName>
        <fullName evidence="1">Uncharacterized protein</fullName>
    </submittedName>
</protein>
<name>A0A9E7KUJ4_9LILI</name>
<dbReference type="AlphaFoldDB" id="A0A9E7KUJ4"/>